<name>G8NZI6_GRAMM</name>
<dbReference type="RefSeq" id="WP_014267977.1">
    <property type="nucleotide sequence ID" value="NC_016631.1"/>
</dbReference>
<dbReference type="SUPFAM" id="SSF53474">
    <property type="entry name" value="alpha/beta-Hydrolases"/>
    <property type="match status" value="1"/>
</dbReference>
<dbReference type="eggNOG" id="COG2267">
    <property type="taxonomic scope" value="Bacteria"/>
</dbReference>
<dbReference type="STRING" id="682795.AciX8_4837"/>
<dbReference type="InterPro" id="IPR000073">
    <property type="entry name" value="AB_hydrolase_1"/>
</dbReference>
<evidence type="ECO:0000313" key="3">
    <source>
        <dbReference type="Proteomes" id="UP000007113"/>
    </source>
</evidence>
<reference evidence="2 3" key="1">
    <citation type="submission" date="2011-11" db="EMBL/GenBank/DDBJ databases">
        <title>Complete sequence of Granulicella mallensis MP5ACTX8.</title>
        <authorList>
            <consortium name="US DOE Joint Genome Institute"/>
            <person name="Lucas S."/>
            <person name="Copeland A."/>
            <person name="Lapidus A."/>
            <person name="Cheng J.-F."/>
            <person name="Goodwin L."/>
            <person name="Pitluck S."/>
            <person name="Peters L."/>
            <person name="Lu M."/>
            <person name="Detter J.C."/>
            <person name="Han C."/>
            <person name="Tapia R."/>
            <person name="Land M."/>
            <person name="Hauser L."/>
            <person name="Kyrpides N."/>
            <person name="Ivanova N."/>
            <person name="Mikhailova N."/>
            <person name="Pagani I."/>
            <person name="Rawat S."/>
            <person name="Mannisto M."/>
            <person name="Haggblom M."/>
            <person name="Woyke T."/>
        </authorList>
    </citation>
    <scope>NUCLEOTIDE SEQUENCE [LARGE SCALE GENOMIC DNA]</scope>
    <source>
        <strain evidence="3">ATCC BAA-1857 / DSM 23137 / MP5ACTX8</strain>
    </source>
</reference>
<gene>
    <name evidence="2" type="ordered locus">AciX8_4837</name>
</gene>
<dbReference type="InterPro" id="IPR029058">
    <property type="entry name" value="AB_hydrolase_fold"/>
</dbReference>
<dbReference type="KEGG" id="gma:AciX8_4837"/>
<feature type="domain" description="AB hydrolase-1" evidence="1">
    <location>
        <begin position="31"/>
        <end position="111"/>
    </location>
</feature>
<dbReference type="Gene3D" id="3.40.50.1820">
    <property type="entry name" value="alpha/beta hydrolase"/>
    <property type="match status" value="1"/>
</dbReference>
<dbReference type="Pfam" id="PF00561">
    <property type="entry name" value="Abhydrolase_1"/>
    <property type="match status" value="1"/>
</dbReference>
<evidence type="ECO:0000259" key="1">
    <source>
        <dbReference type="Pfam" id="PF00561"/>
    </source>
</evidence>
<evidence type="ECO:0000313" key="2">
    <source>
        <dbReference type="EMBL" id="AEU39106.1"/>
    </source>
</evidence>
<proteinExistence type="predicted"/>
<protein>
    <recommendedName>
        <fullName evidence="1">AB hydrolase-1 domain-containing protein</fullName>
    </recommendedName>
</protein>
<dbReference type="AlphaFoldDB" id="G8NZI6"/>
<dbReference type="EMBL" id="CP003130">
    <property type="protein sequence ID" value="AEU39106.1"/>
    <property type="molecule type" value="Genomic_DNA"/>
</dbReference>
<accession>G8NZI6</accession>
<sequence length="118" mass="13080">MMRHQYCHVVIRGVRLAYIEREAIGGQDASPILLLHALLATAETLTELIAGLPPDRRIVAIDLLSAQPTDEEKKLDVHQASLTGLIHDFMKNIGLVQPVLIGHSHGGALALRRRLQRR</sequence>
<organism evidence="2 3">
    <name type="scientific">Granulicella mallensis (strain ATCC BAA-1857 / DSM 23137 / MP5ACTX8)</name>
    <dbReference type="NCBI Taxonomy" id="682795"/>
    <lineage>
        <taxon>Bacteria</taxon>
        <taxon>Pseudomonadati</taxon>
        <taxon>Acidobacteriota</taxon>
        <taxon>Terriglobia</taxon>
        <taxon>Terriglobales</taxon>
        <taxon>Acidobacteriaceae</taxon>
        <taxon>Granulicella</taxon>
    </lineage>
</organism>
<keyword evidence="3" id="KW-1185">Reference proteome</keyword>
<dbReference type="HOGENOM" id="CLU_2069797_0_0_0"/>
<dbReference type="Proteomes" id="UP000007113">
    <property type="component" value="Chromosome"/>
</dbReference>
<dbReference type="OrthoDB" id="9808398at2"/>